<dbReference type="EMBL" id="JYDR01000006">
    <property type="protein sequence ID" value="KRY77673.1"/>
    <property type="molecule type" value="Genomic_DNA"/>
</dbReference>
<evidence type="ECO:0000313" key="3">
    <source>
        <dbReference type="EMBL" id="KRZ43796.1"/>
    </source>
</evidence>
<proteinExistence type="predicted"/>
<comment type="caution">
    <text evidence="1">The sequence shown here is derived from an EMBL/GenBank/DDBJ whole genome shotgun (WGS) entry which is preliminary data.</text>
</comment>
<dbReference type="Proteomes" id="UP000054805">
    <property type="component" value="Unassembled WGS sequence"/>
</dbReference>
<evidence type="ECO:0000313" key="4">
    <source>
        <dbReference type="Proteomes" id="UP000054632"/>
    </source>
</evidence>
<evidence type="ECO:0000313" key="2">
    <source>
        <dbReference type="EMBL" id="KRZ30589.1"/>
    </source>
</evidence>
<sequence>MPNLPQTLCKPFGSPAACSRIPTQVVLPDQLHQQVDQVQVGQLTVEHVVDNVNVAVRFDSVNIDHQSCLNATRANSDLVVRELLHLAQVISVQPGEHANVRQLWQQEHNILCPVVSLGKGLGKGDQQANSGR</sequence>
<keyword evidence="5" id="KW-1185">Reference proteome</keyword>
<evidence type="ECO:0000313" key="5">
    <source>
        <dbReference type="Proteomes" id="UP000054805"/>
    </source>
</evidence>
<reference evidence="4 5" key="1">
    <citation type="submission" date="2015-01" db="EMBL/GenBank/DDBJ databases">
        <title>Evolution of Trichinella species and genotypes.</title>
        <authorList>
            <person name="Korhonen P.K."/>
            <person name="Edoardo P."/>
            <person name="Giuseppe L.R."/>
            <person name="Gasser R.B."/>
        </authorList>
    </citation>
    <scope>NUCLEOTIDE SEQUENCE [LARGE SCALE GENOMIC DNA]</scope>
    <source>
        <strain evidence="1">ISS13</strain>
        <strain evidence="3">ISS176</strain>
        <strain evidence="2">ISS588</strain>
    </source>
</reference>
<dbReference type="Proteomes" id="UP000054826">
    <property type="component" value="Unassembled WGS sequence"/>
</dbReference>
<accession>A0A0V1EV92</accession>
<organism evidence="1 4">
    <name type="scientific">Trichinella pseudospiralis</name>
    <name type="common">Parasitic roundworm</name>
    <dbReference type="NCBI Taxonomy" id="6337"/>
    <lineage>
        <taxon>Eukaryota</taxon>
        <taxon>Metazoa</taxon>
        <taxon>Ecdysozoa</taxon>
        <taxon>Nematoda</taxon>
        <taxon>Enoplea</taxon>
        <taxon>Dorylaimia</taxon>
        <taxon>Trichinellida</taxon>
        <taxon>Trichinellidae</taxon>
        <taxon>Trichinella</taxon>
    </lineage>
</organism>
<dbReference type="AlphaFoldDB" id="A0A0V1EV92"/>
<evidence type="ECO:0000313" key="1">
    <source>
        <dbReference type="EMBL" id="KRY77673.1"/>
    </source>
</evidence>
<dbReference type="EMBL" id="JYDS01000033">
    <property type="protein sequence ID" value="KRZ30589.1"/>
    <property type="molecule type" value="Genomic_DNA"/>
</dbReference>
<gene>
    <name evidence="1" type="ORF">T4A_10830</name>
    <name evidence="2" type="ORF">T4B_7775</name>
    <name evidence="3" type="ORF">T4C_3091</name>
</gene>
<protein>
    <submittedName>
        <fullName evidence="1">Uncharacterized protein</fullName>
    </submittedName>
</protein>
<dbReference type="Proteomes" id="UP000054632">
    <property type="component" value="Unassembled WGS sequence"/>
</dbReference>
<name>A0A0V1EV92_TRIPS</name>
<dbReference type="EMBL" id="JYDV01000008">
    <property type="protein sequence ID" value="KRZ43796.1"/>
    <property type="molecule type" value="Genomic_DNA"/>
</dbReference>